<dbReference type="Pfam" id="PF15480">
    <property type="entry name" value="DUF4640"/>
    <property type="match status" value="2"/>
</dbReference>
<dbReference type="PANTHER" id="PTHR36462">
    <property type="entry name" value="CHROMOSOME 12 OPEN READING FRAME 71"/>
    <property type="match status" value="1"/>
</dbReference>
<proteinExistence type="predicted"/>
<feature type="region of interest" description="Disordered" evidence="1">
    <location>
        <begin position="1"/>
        <end position="30"/>
    </location>
</feature>
<sequence length="335" mass="38354">MASPPPGGNSPDTGDSNSEIASSLSSSVGYSPCKDTISLEESILLEDTTSIMSSSDNFIPPIQGTWVTEGVNRRIIQQNLIQDNPQQICKLSITVAWVDNDDFEELTAYENLNGGKRLLDRCPKDQTQLTEDKLEAPVKLLETCQDVHKDDEEIRKDDNENKKYNRENNKENQRNIKDDDFDWIKFSPVEDLKLCNSCPPYTAQVTRRKHMGQDLPMSKSQENKDVVQLEILQMLKEQELAEMEGEVTGKQDIDIVDIASTFSEWPEEEVMRSDPQTTTCLKVGQAFNWLKKRILSALRRRWDSGEATKSHQQQTPKRRRPLRSRKIQPEELLKK</sequence>
<dbReference type="InterPro" id="IPR027908">
    <property type="entry name" value="DUF4640"/>
</dbReference>
<evidence type="ECO:0000256" key="1">
    <source>
        <dbReference type="SAM" id="MobiDB-lite"/>
    </source>
</evidence>
<accession>A0AAX6T9Y0</accession>
<reference evidence="3" key="1">
    <citation type="submission" date="2025-08" db="UniProtKB">
        <authorList>
            <consortium name="RefSeq"/>
        </authorList>
    </citation>
    <scope>IDENTIFICATION</scope>
</reference>
<dbReference type="Proteomes" id="UP000694906">
    <property type="component" value="Unplaced"/>
</dbReference>
<dbReference type="GeneID" id="110350491"/>
<feature type="region of interest" description="Disordered" evidence="1">
    <location>
        <begin position="152"/>
        <end position="173"/>
    </location>
</feature>
<feature type="compositionally biased region" description="Low complexity" evidence="1">
    <location>
        <begin position="16"/>
        <end position="27"/>
    </location>
</feature>
<evidence type="ECO:0000313" key="3">
    <source>
        <dbReference type="RefSeq" id="XP_021119157.1"/>
    </source>
</evidence>
<organism evidence="2 3">
    <name type="scientific">Heterocephalus glaber</name>
    <name type="common">Naked mole rat</name>
    <dbReference type="NCBI Taxonomy" id="10181"/>
    <lineage>
        <taxon>Eukaryota</taxon>
        <taxon>Metazoa</taxon>
        <taxon>Chordata</taxon>
        <taxon>Craniata</taxon>
        <taxon>Vertebrata</taxon>
        <taxon>Euteleostomi</taxon>
        <taxon>Mammalia</taxon>
        <taxon>Eutheria</taxon>
        <taxon>Euarchontoglires</taxon>
        <taxon>Glires</taxon>
        <taxon>Rodentia</taxon>
        <taxon>Hystricomorpha</taxon>
        <taxon>Bathyergidae</taxon>
        <taxon>Heterocephalus</taxon>
    </lineage>
</organism>
<dbReference type="AlphaFoldDB" id="A0AAX6T9Y0"/>
<protein>
    <submittedName>
        <fullName evidence="3">Uncharacterized protein C12orf71 homolog</fullName>
    </submittedName>
</protein>
<dbReference type="PANTHER" id="PTHR36462:SF1">
    <property type="entry name" value="CHROMOSOME 12 OPEN READING FRAME 71"/>
    <property type="match status" value="1"/>
</dbReference>
<gene>
    <name evidence="3" type="primary">LOC110350491</name>
</gene>
<dbReference type="RefSeq" id="XP_021119157.1">
    <property type="nucleotide sequence ID" value="XM_021263498.1"/>
</dbReference>
<keyword evidence="2" id="KW-1185">Reference proteome</keyword>
<evidence type="ECO:0000313" key="2">
    <source>
        <dbReference type="Proteomes" id="UP000694906"/>
    </source>
</evidence>
<feature type="compositionally biased region" description="Basic residues" evidence="1">
    <location>
        <begin position="316"/>
        <end position="326"/>
    </location>
</feature>
<feature type="region of interest" description="Disordered" evidence="1">
    <location>
        <begin position="301"/>
        <end position="335"/>
    </location>
</feature>
<name>A0AAX6T9Y0_HETGA</name>